<name>Q3A7G6_SYNC1</name>
<accession>Q3A7G6</accession>
<keyword evidence="2" id="KW-1185">Reference proteome</keyword>
<proteinExistence type="predicted"/>
<dbReference type="GO" id="GO:0004519">
    <property type="term" value="F:endonuclease activity"/>
    <property type="evidence" value="ECO:0007669"/>
    <property type="project" value="UniProtKB-KW"/>
</dbReference>
<dbReference type="Proteomes" id="UP000002534">
    <property type="component" value="Chromosome"/>
</dbReference>
<organism evidence="1 2">
    <name type="scientific">Syntrophotalea carbinolica (strain DSM 2380 / NBRC 103641 / GraBd1)</name>
    <name type="common">Pelobacter carbinolicus</name>
    <dbReference type="NCBI Taxonomy" id="338963"/>
    <lineage>
        <taxon>Bacteria</taxon>
        <taxon>Pseudomonadati</taxon>
        <taxon>Thermodesulfobacteriota</taxon>
        <taxon>Desulfuromonadia</taxon>
        <taxon>Desulfuromonadales</taxon>
        <taxon>Syntrophotaleaceae</taxon>
        <taxon>Syntrophotalea</taxon>
    </lineage>
</organism>
<evidence type="ECO:0000313" key="1">
    <source>
        <dbReference type="EMBL" id="ABA87678.1"/>
    </source>
</evidence>
<reference evidence="1 2" key="2">
    <citation type="journal article" date="2012" name="BMC Genomics">
        <title>The genome of Pelobacter carbinolicus reveals surprising metabolic capabilities and physiological features.</title>
        <authorList>
            <person name="Aklujkar M."/>
            <person name="Haveman S.A."/>
            <person name="Didonato R.Jr."/>
            <person name="Chertkov O."/>
            <person name="Han C.S."/>
            <person name="Land M.L."/>
            <person name="Brown P."/>
            <person name="Lovley D.R."/>
        </authorList>
    </citation>
    <scope>NUCLEOTIDE SEQUENCE [LARGE SCALE GENOMIC DNA]</scope>
    <source>
        <strain evidence="2">DSM 2380 / NBRC 103641 / GraBd1</strain>
    </source>
</reference>
<sequence>MSITINHSDACKILHEEFERTSSEPEDDLEAQWRIRVKRLSELCPYRKSATFIAALGTAILAKSVNSKVDVFCILERDGGDTSYSARSLADKVWAKERAYLEINLGANRANPLNNVPFIGRARIDGIENVRNKEGYEYLCECLNALSEIKQEVLARTVLRAFIASQKETDVRTFEVGKEAGDYLVIQSLSEIIDRFVCIDSEDGRRAQASAAGLLVTAFGKENIEVGHVNDPDRNFPLDIGVYNSAEEGSFHSAIEVKDKKIEGSDLLASIDKACEMKIFNVLYLAIAKTQTPFNLEREYVYARNKGCRLIVFFCWQEFCKACFAVSDVVGASAFGFAYRAIGEQLIELGVSQEGIDLWAEWQSEAK</sequence>
<keyword evidence="1" id="KW-0255">Endonuclease</keyword>
<reference evidence="2" key="1">
    <citation type="submission" date="2005-10" db="EMBL/GenBank/DDBJ databases">
        <title>Complete sequence of Pelobacter carbinolicus DSM 2380.</title>
        <authorList>
            <person name="Copeland A."/>
            <person name="Lucas S."/>
            <person name="Lapidus A."/>
            <person name="Barry K."/>
            <person name="Detter J.C."/>
            <person name="Glavina T."/>
            <person name="Hammon N."/>
            <person name="Israni S."/>
            <person name="Pitluck S."/>
            <person name="Chertkov O."/>
            <person name="Schmutz J."/>
            <person name="Larimer F."/>
            <person name="Land M."/>
            <person name="Kyrpides N."/>
            <person name="Ivanova N."/>
            <person name="Richardson P."/>
        </authorList>
    </citation>
    <scope>NUCLEOTIDE SEQUENCE [LARGE SCALE GENOMIC DNA]</scope>
    <source>
        <strain evidence="2">DSM 2380 / NBRC 103641 / GraBd1</strain>
    </source>
</reference>
<dbReference type="RefSeq" id="WP_011340100.1">
    <property type="nucleotide sequence ID" value="NC_007498.2"/>
</dbReference>
<dbReference type="REBASE" id="17601">
    <property type="entry name" value="PcaORF419P"/>
</dbReference>
<dbReference type="InterPro" id="IPR019066">
    <property type="entry name" value="Restrct_endonuc_II_SacI"/>
</dbReference>
<keyword evidence="1" id="KW-0378">Hydrolase</keyword>
<keyword evidence="1" id="KW-0540">Nuclease</keyword>
<dbReference type="OrthoDB" id="7107770at2"/>
<gene>
    <name evidence="1" type="ordered locus">Pcar_0418</name>
</gene>
<dbReference type="Pfam" id="PF09566">
    <property type="entry name" value="RE_SacI"/>
    <property type="match status" value="1"/>
</dbReference>
<dbReference type="KEGG" id="pca:Pcar_0418"/>
<protein>
    <submittedName>
        <fullName evidence="1">Restriction endonuclease, Sac I superfamily</fullName>
    </submittedName>
</protein>
<dbReference type="eggNOG" id="ENOG5032U7B">
    <property type="taxonomic scope" value="Bacteria"/>
</dbReference>
<evidence type="ECO:0000313" key="2">
    <source>
        <dbReference type="Proteomes" id="UP000002534"/>
    </source>
</evidence>
<dbReference type="HOGENOM" id="CLU_754089_0_0_7"/>
<dbReference type="STRING" id="338963.Pcar_0418"/>
<dbReference type="AlphaFoldDB" id="Q3A7G6"/>
<dbReference type="EMBL" id="CP000142">
    <property type="protein sequence ID" value="ABA87678.1"/>
    <property type="molecule type" value="Genomic_DNA"/>
</dbReference>